<dbReference type="EMBL" id="QOUI01000002">
    <property type="protein sequence ID" value="RCK70846.1"/>
    <property type="molecule type" value="Genomic_DNA"/>
</dbReference>
<feature type="transmembrane region" description="Helical" evidence="7">
    <location>
        <begin position="152"/>
        <end position="172"/>
    </location>
</feature>
<evidence type="ECO:0000313" key="10">
    <source>
        <dbReference type="Proteomes" id="UP000252770"/>
    </source>
</evidence>
<feature type="transmembrane region" description="Helical" evidence="7">
    <location>
        <begin position="308"/>
        <end position="330"/>
    </location>
</feature>
<feature type="transmembrane region" description="Helical" evidence="7">
    <location>
        <begin position="216"/>
        <end position="234"/>
    </location>
</feature>
<dbReference type="SUPFAM" id="SSF103473">
    <property type="entry name" value="MFS general substrate transporter"/>
    <property type="match status" value="1"/>
</dbReference>
<feature type="transmembrane region" description="Helical" evidence="7">
    <location>
        <begin position="371"/>
        <end position="392"/>
    </location>
</feature>
<evidence type="ECO:0000256" key="6">
    <source>
        <dbReference type="ARBA" id="ARBA00023136"/>
    </source>
</evidence>
<keyword evidence="10" id="KW-1185">Reference proteome</keyword>
<feature type="transmembrane region" description="Helical" evidence="7">
    <location>
        <begin position="342"/>
        <end position="365"/>
    </location>
</feature>
<dbReference type="InterPro" id="IPR036259">
    <property type="entry name" value="MFS_trans_sf"/>
</dbReference>
<dbReference type="AlphaFoldDB" id="A0A367YY81"/>
<sequence>MFAALRERNYRVYQSGALVSNVGTWMQRVAQDWLVLELSGGSALAVGVTTALQFLPTLLVTPYGGVIADRFDKRTVLRFSQTWMALCALTLGLLAITGVARTEMVYALALLFGIGSALDMPARQSFVSEMVPGDLIPNAIGLNAASFHTARIVGPALAGLVIHAFGSGWAILSNAVTYIAFLVALSAMDGSRLTPTERSTRVRGQLREGLSYLRGRPDLVLVLCTVFCVGTFGLNFQMTSALMAQQEFHKSAEAYGILGSCMAVGSLLGALLAARRTSAPRLRTVLGFSVLFGVVEVASGLMPGYLSFAAFLPVVGLCSLLTLTAANATVQMGSDPRVRGRVMALYSMVLMGGTPVGAPVLGWVGELFGPRWTLIGGGLGVVVGVLVSVAVYTRLRHIELPRLTDPAGWLARPRPRTHPD</sequence>
<feature type="transmembrane region" description="Helical" evidence="7">
    <location>
        <begin position="76"/>
        <end position="98"/>
    </location>
</feature>
<feature type="transmembrane region" description="Helical" evidence="7">
    <location>
        <begin position="104"/>
        <end position="122"/>
    </location>
</feature>
<evidence type="ECO:0000256" key="7">
    <source>
        <dbReference type="SAM" id="Phobius"/>
    </source>
</evidence>
<accession>A0A367YY81</accession>
<keyword evidence="2" id="KW-0813">Transport</keyword>
<name>A0A367YY81_9ACTN</name>
<feature type="domain" description="Major facilitator superfamily (MFS) profile" evidence="8">
    <location>
        <begin position="1"/>
        <end position="192"/>
    </location>
</feature>
<dbReference type="Proteomes" id="UP000252770">
    <property type="component" value="Unassembled WGS sequence"/>
</dbReference>
<proteinExistence type="predicted"/>
<dbReference type="PANTHER" id="PTHR23513">
    <property type="entry name" value="INTEGRAL MEMBRANE EFFLUX PROTEIN-RELATED"/>
    <property type="match status" value="1"/>
</dbReference>
<evidence type="ECO:0000313" key="9">
    <source>
        <dbReference type="EMBL" id="RCK70846.1"/>
    </source>
</evidence>
<dbReference type="InterPro" id="IPR010290">
    <property type="entry name" value="TM_effector"/>
</dbReference>
<dbReference type="Pfam" id="PF05977">
    <property type="entry name" value="MFS_3"/>
    <property type="match status" value="1"/>
</dbReference>
<dbReference type="Gene3D" id="1.20.1250.20">
    <property type="entry name" value="MFS general substrate transporter like domains"/>
    <property type="match status" value="1"/>
</dbReference>
<evidence type="ECO:0000256" key="1">
    <source>
        <dbReference type="ARBA" id="ARBA00004651"/>
    </source>
</evidence>
<keyword evidence="4 7" id="KW-0812">Transmembrane</keyword>
<feature type="transmembrane region" description="Helical" evidence="7">
    <location>
        <begin position="43"/>
        <end position="64"/>
    </location>
</feature>
<comment type="subcellular location">
    <subcellularLocation>
        <location evidence="1">Cell membrane</location>
        <topology evidence="1">Multi-pass membrane protein</topology>
    </subcellularLocation>
</comment>
<dbReference type="CDD" id="cd06173">
    <property type="entry name" value="MFS_MefA_like"/>
    <property type="match status" value="1"/>
</dbReference>
<dbReference type="InterPro" id="IPR020846">
    <property type="entry name" value="MFS_dom"/>
</dbReference>
<comment type="caution">
    <text evidence="9">The sequence shown here is derived from an EMBL/GenBank/DDBJ whole genome shotgun (WGS) entry which is preliminary data.</text>
</comment>
<evidence type="ECO:0000256" key="5">
    <source>
        <dbReference type="ARBA" id="ARBA00022989"/>
    </source>
</evidence>
<keyword evidence="5 7" id="KW-1133">Transmembrane helix</keyword>
<protein>
    <submittedName>
        <fullName evidence="9">MFS transporter</fullName>
    </submittedName>
</protein>
<feature type="transmembrane region" description="Helical" evidence="7">
    <location>
        <begin position="285"/>
        <end position="302"/>
    </location>
</feature>
<keyword evidence="3" id="KW-1003">Cell membrane</keyword>
<feature type="transmembrane region" description="Helical" evidence="7">
    <location>
        <begin position="254"/>
        <end position="273"/>
    </location>
</feature>
<dbReference type="GO" id="GO:0022857">
    <property type="term" value="F:transmembrane transporter activity"/>
    <property type="evidence" value="ECO:0007669"/>
    <property type="project" value="InterPro"/>
</dbReference>
<reference evidence="9 10" key="1">
    <citation type="submission" date="2018-07" db="EMBL/GenBank/DDBJ databases">
        <title>Desertimonas flava gen. nov. sp. nov.</title>
        <authorList>
            <person name="Liu S."/>
        </authorList>
    </citation>
    <scope>NUCLEOTIDE SEQUENCE [LARGE SCALE GENOMIC DNA]</scope>
    <source>
        <strain evidence="9 10">16Sb5-5</strain>
    </source>
</reference>
<gene>
    <name evidence="9" type="ORF">DT076_05530</name>
</gene>
<evidence type="ECO:0000259" key="8">
    <source>
        <dbReference type="PROSITE" id="PS50850"/>
    </source>
</evidence>
<dbReference type="GO" id="GO:0005886">
    <property type="term" value="C:plasma membrane"/>
    <property type="evidence" value="ECO:0007669"/>
    <property type="project" value="UniProtKB-SubCell"/>
</dbReference>
<evidence type="ECO:0000256" key="2">
    <source>
        <dbReference type="ARBA" id="ARBA00022448"/>
    </source>
</evidence>
<dbReference type="PANTHER" id="PTHR23513:SF11">
    <property type="entry name" value="STAPHYLOFERRIN A TRANSPORTER"/>
    <property type="match status" value="1"/>
</dbReference>
<dbReference type="PROSITE" id="PS50850">
    <property type="entry name" value="MFS"/>
    <property type="match status" value="1"/>
</dbReference>
<keyword evidence="6 7" id="KW-0472">Membrane</keyword>
<organism evidence="9 10">
    <name type="scientific">Desertihabitans brevis</name>
    <dbReference type="NCBI Taxonomy" id="2268447"/>
    <lineage>
        <taxon>Bacteria</taxon>
        <taxon>Bacillati</taxon>
        <taxon>Actinomycetota</taxon>
        <taxon>Actinomycetes</taxon>
        <taxon>Propionibacteriales</taxon>
        <taxon>Propionibacteriaceae</taxon>
        <taxon>Desertihabitans</taxon>
    </lineage>
</organism>
<evidence type="ECO:0000256" key="3">
    <source>
        <dbReference type="ARBA" id="ARBA00022475"/>
    </source>
</evidence>
<evidence type="ECO:0000256" key="4">
    <source>
        <dbReference type="ARBA" id="ARBA00022692"/>
    </source>
</evidence>